<keyword evidence="1" id="KW-0732">Signal</keyword>
<organism evidence="2 3">
    <name type="scientific">Bradyrhizobium brasilense</name>
    <dbReference type="NCBI Taxonomy" id="1419277"/>
    <lineage>
        <taxon>Bacteria</taxon>
        <taxon>Pseudomonadati</taxon>
        <taxon>Pseudomonadota</taxon>
        <taxon>Alphaproteobacteria</taxon>
        <taxon>Hyphomicrobiales</taxon>
        <taxon>Nitrobacteraceae</taxon>
        <taxon>Bradyrhizobium</taxon>
    </lineage>
</organism>
<gene>
    <name evidence="2" type="ORF">SAMN05216337_1004176</name>
</gene>
<feature type="signal peptide" evidence="1">
    <location>
        <begin position="1"/>
        <end position="21"/>
    </location>
</feature>
<name>A0A1G6NLX6_9BRAD</name>
<evidence type="ECO:0000313" key="2">
    <source>
        <dbReference type="EMBL" id="SDC68893.1"/>
    </source>
</evidence>
<reference evidence="2 3" key="1">
    <citation type="submission" date="2016-10" db="EMBL/GenBank/DDBJ databases">
        <authorList>
            <person name="de Groot N.N."/>
        </authorList>
    </citation>
    <scope>NUCLEOTIDE SEQUENCE [LARGE SCALE GENOMIC DNA]</scope>
    <source>
        <strain evidence="2 3">R5</strain>
    </source>
</reference>
<dbReference type="Proteomes" id="UP000199245">
    <property type="component" value="Unassembled WGS sequence"/>
</dbReference>
<feature type="chain" id="PRO_5011740970" description="Chlorophyllide reductase" evidence="1">
    <location>
        <begin position="22"/>
        <end position="122"/>
    </location>
</feature>
<protein>
    <recommendedName>
        <fullName evidence="4">Chlorophyllide reductase</fullName>
    </recommendedName>
</protein>
<dbReference type="EMBL" id="FMZW01000004">
    <property type="protein sequence ID" value="SDC68893.1"/>
    <property type="molecule type" value="Genomic_DNA"/>
</dbReference>
<evidence type="ECO:0000256" key="1">
    <source>
        <dbReference type="SAM" id="SignalP"/>
    </source>
</evidence>
<proteinExistence type="predicted"/>
<dbReference type="AlphaFoldDB" id="A0A1G6NLX6"/>
<sequence length="122" mass="12703">MLNRPSRAICALLLLTTAAHAQPSTSRGQISVAQVRAMLDQAATNPTARQALTAYLAGAGETTGWLLDAAHGVPPCARRLTLDAQQARDAIAGAATTAATETPATPLIIRDMLKRAGCRLTE</sequence>
<evidence type="ECO:0000313" key="3">
    <source>
        <dbReference type="Proteomes" id="UP000199245"/>
    </source>
</evidence>
<evidence type="ECO:0008006" key="4">
    <source>
        <dbReference type="Google" id="ProtNLM"/>
    </source>
</evidence>
<accession>A0A1G6NLX6</accession>